<evidence type="ECO:0000256" key="3">
    <source>
        <dbReference type="SAM" id="MobiDB-lite"/>
    </source>
</evidence>
<dbReference type="GO" id="GO:0004674">
    <property type="term" value="F:protein serine/threonine kinase activity"/>
    <property type="evidence" value="ECO:0007669"/>
    <property type="project" value="TreeGrafter"/>
</dbReference>
<sequence>MSEQSIATESDDSNNGSLKYADQLNRLLDGLRNIDLSGNIVEETPHLQASGGYCDVFIAKSRKHGNIAVAVKRLRFHIFRDKDASKAVLRELRVWYLLCHPNVLPLLGFVMHGDFPALVSQWMVNGSVRNYMEKISNFSMLLHMVRGIAAGLLYLHDKDIIHSDLKSDNILVSDAGEPLLADFGVSRIMHMTADHAPSLSYTSTGIMGTSRWMAIELWQPSMDGEEGDAPSHTKETDVWAFGMVVYELLSGRIPFYHLKLDLQVAYAISNGQIPSQPPRLYEETRLALWSICLKCWEKAPLDRPTISRIHDYLFAPKSEMEEAEETQHDDDVSERAAQTPLPPESESLVLTHSATSNADLPELIGPSSLAQRFPGGERDTARRITLHPRFFAIHPFLRIDGYTSTSPLSWDVRLPPYTGTLHSIANVYSGMRGARIPNPILHPSELSLPATHPPTSFIEISIPQLLWKPFVINKTTEPSRRNSNSYISASDLLDAVYDFLREQVRREEWELLPEEQKRIIAKAFHVHCKLVGGFNASLRFLRSEGDERPSLEELEKEEANKELGCGLRRVDCLGGLTAFLGLTVLPADSKDASSLCSCKVTLAPPRS</sequence>
<evidence type="ECO:0000259" key="4">
    <source>
        <dbReference type="PROSITE" id="PS50011"/>
    </source>
</evidence>
<dbReference type="Proteomes" id="UP000053477">
    <property type="component" value="Unassembled WGS sequence"/>
</dbReference>
<dbReference type="PROSITE" id="PS50011">
    <property type="entry name" value="PROTEIN_KINASE_DOM"/>
    <property type="match status" value="1"/>
</dbReference>
<protein>
    <submittedName>
        <fullName evidence="5">Kinase-like protein</fullName>
    </submittedName>
</protein>
<dbReference type="InterPro" id="IPR051681">
    <property type="entry name" value="Ser/Thr_Kinases-Pseudokinases"/>
</dbReference>
<dbReference type="OrthoDB" id="4062651at2759"/>
<feature type="compositionally biased region" description="Basic and acidic residues" evidence="3">
    <location>
        <begin position="325"/>
        <end position="334"/>
    </location>
</feature>
<dbReference type="SMART" id="SM00220">
    <property type="entry name" value="S_TKc"/>
    <property type="match status" value="1"/>
</dbReference>
<gene>
    <name evidence="5" type="ORF">SCHPADRAFT_851589</name>
</gene>
<evidence type="ECO:0000313" key="5">
    <source>
        <dbReference type="EMBL" id="KLO14143.1"/>
    </source>
</evidence>
<dbReference type="Gene3D" id="1.10.510.10">
    <property type="entry name" value="Transferase(Phosphotransferase) domain 1"/>
    <property type="match status" value="1"/>
</dbReference>
<reference evidence="5 6" key="1">
    <citation type="submission" date="2015-04" db="EMBL/GenBank/DDBJ databases">
        <title>Complete genome sequence of Schizopora paradoxa KUC8140, a cosmopolitan wood degrader in East Asia.</title>
        <authorList>
            <consortium name="DOE Joint Genome Institute"/>
            <person name="Min B."/>
            <person name="Park H."/>
            <person name="Jang Y."/>
            <person name="Kim J.-J."/>
            <person name="Kim K.H."/>
            <person name="Pangilinan J."/>
            <person name="Lipzen A."/>
            <person name="Riley R."/>
            <person name="Grigoriev I.V."/>
            <person name="Spatafora J.W."/>
            <person name="Choi I.-G."/>
        </authorList>
    </citation>
    <scope>NUCLEOTIDE SEQUENCE [LARGE SCALE GENOMIC DNA]</scope>
    <source>
        <strain evidence="5 6">KUC8140</strain>
    </source>
</reference>
<evidence type="ECO:0000256" key="1">
    <source>
        <dbReference type="ARBA" id="ARBA00022741"/>
    </source>
</evidence>
<accession>A0A0H2RXE4</accession>
<dbReference type="PROSITE" id="PS00108">
    <property type="entry name" value="PROTEIN_KINASE_ST"/>
    <property type="match status" value="1"/>
</dbReference>
<dbReference type="GO" id="GO:0005524">
    <property type="term" value="F:ATP binding"/>
    <property type="evidence" value="ECO:0007669"/>
    <property type="project" value="UniProtKB-KW"/>
</dbReference>
<feature type="domain" description="Protein kinase" evidence="4">
    <location>
        <begin position="42"/>
        <end position="313"/>
    </location>
</feature>
<dbReference type="Pfam" id="PF20415">
    <property type="entry name" value="DUF6699"/>
    <property type="match status" value="1"/>
</dbReference>
<dbReference type="InterPro" id="IPR008271">
    <property type="entry name" value="Ser/Thr_kinase_AS"/>
</dbReference>
<dbReference type="InterPro" id="IPR011009">
    <property type="entry name" value="Kinase-like_dom_sf"/>
</dbReference>
<dbReference type="InterPro" id="IPR000719">
    <property type="entry name" value="Prot_kinase_dom"/>
</dbReference>
<dbReference type="EMBL" id="KQ085948">
    <property type="protein sequence ID" value="KLO14143.1"/>
    <property type="molecule type" value="Genomic_DNA"/>
</dbReference>
<keyword evidence="6" id="KW-1185">Reference proteome</keyword>
<keyword evidence="5" id="KW-0808">Transferase</keyword>
<dbReference type="SUPFAM" id="SSF56112">
    <property type="entry name" value="Protein kinase-like (PK-like)"/>
    <property type="match status" value="1"/>
</dbReference>
<proteinExistence type="predicted"/>
<keyword evidence="1" id="KW-0547">Nucleotide-binding</keyword>
<dbReference type="InParanoid" id="A0A0H2RXE4"/>
<dbReference type="PANTHER" id="PTHR44329:SF298">
    <property type="entry name" value="MIXED LINEAGE KINASE DOMAIN-LIKE PROTEIN"/>
    <property type="match status" value="1"/>
</dbReference>
<dbReference type="STRING" id="27342.A0A0H2RXE4"/>
<organism evidence="5 6">
    <name type="scientific">Schizopora paradoxa</name>
    <dbReference type="NCBI Taxonomy" id="27342"/>
    <lineage>
        <taxon>Eukaryota</taxon>
        <taxon>Fungi</taxon>
        <taxon>Dikarya</taxon>
        <taxon>Basidiomycota</taxon>
        <taxon>Agaricomycotina</taxon>
        <taxon>Agaricomycetes</taxon>
        <taxon>Hymenochaetales</taxon>
        <taxon>Schizoporaceae</taxon>
        <taxon>Schizopora</taxon>
    </lineage>
</organism>
<keyword evidence="2" id="KW-0067">ATP-binding</keyword>
<evidence type="ECO:0000256" key="2">
    <source>
        <dbReference type="ARBA" id="ARBA00022840"/>
    </source>
</evidence>
<evidence type="ECO:0000313" key="6">
    <source>
        <dbReference type="Proteomes" id="UP000053477"/>
    </source>
</evidence>
<keyword evidence="5" id="KW-0418">Kinase</keyword>
<dbReference type="InterPro" id="IPR001245">
    <property type="entry name" value="Ser-Thr/Tyr_kinase_cat_dom"/>
</dbReference>
<dbReference type="AlphaFoldDB" id="A0A0H2RXE4"/>
<feature type="region of interest" description="Disordered" evidence="3">
    <location>
        <begin position="319"/>
        <end position="347"/>
    </location>
</feature>
<dbReference type="PANTHER" id="PTHR44329">
    <property type="entry name" value="SERINE/THREONINE-PROTEIN KINASE TNNI3K-RELATED"/>
    <property type="match status" value="1"/>
</dbReference>
<dbReference type="InterPro" id="IPR046522">
    <property type="entry name" value="DUF6699"/>
</dbReference>
<dbReference type="Pfam" id="PF07714">
    <property type="entry name" value="PK_Tyr_Ser-Thr"/>
    <property type="match status" value="1"/>
</dbReference>
<name>A0A0H2RXE4_9AGAM</name>